<sequence length="288" mass="32694">MEKKPEWLKVKYNSLAVQPVDGVLAQLGLNTVCQSANCPNLGECYKKKTATFMVMGKTCTRTCGFCNIPCGRTETLDSNEPRNIAIATKYLKLKHVVVTQVTRDDLKDGGASHMAQTIKEIKRICKDVTVEVLISDLRGNIDALRVILEAKPDVLNHNVEMVKSLYKESRPQARYERSLKILEESKKIDPNILTKTGFMLGLGETDEEVYELMDDVLKTNCDILTISQYLRPSPKHKKVSRYVRLNQFDEYKRIAMEKGFKFVASGPLVRSSYQAAEAFEQAKKKEYK</sequence>
<dbReference type="PANTHER" id="PTHR10949">
    <property type="entry name" value="LIPOYL SYNTHASE"/>
    <property type="match status" value="1"/>
</dbReference>
<keyword evidence="3 9" id="KW-0808">Transferase</keyword>
<dbReference type="InterPro" id="IPR003698">
    <property type="entry name" value="Lipoyl_synth"/>
</dbReference>
<organism evidence="11 12">
    <name type="scientific">Oceanivirga miroungae</name>
    <dbReference type="NCBI Taxonomy" id="1130046"/>
    <lineage>
        <taxon>Bacteria</taxon>
        <taxon>Fusobacteriati</taxon>
        <taxon>Fusobacteriota</taxon>
        <taxon>Fusobacteriia</taxon>
        <taxon>Fusobacteriales</taxon>
        <taxon>Leptotrichiaceae</taxon>
        <taxon>Oceanivirga</taxon>
    </lineage>
</organism>
<comment type="similarity">
    <text evidence="9">Belongs to the radical SAM superfamily. Lipoyl synthase family.</text>
</comment>
<dbReference type="PROSITE" id="PS51918">
    <property type="entry name" value="RADICAL_SAM"/>
    <property type="match status" value="1"/>
</dbReference>
<keyword evidence="1 9" id="KW-0004">4Fe-4S</keyword>
<dbReference type="SUPFAM" id="SSF102114">
    <property type="entry name" value="Radical SAM enzymes"/>
    <property type="match status" value="1"/>
</dbReference>
<dbReference type="Gene3D" id="3.20.20.70">
    <property type="entry name" value="Aldolase class I"/>
    <property type="match status" value="1"/>
</dbReference>
<dbReference type="PANTHER" id="PTHR10949:SF0">
    <property type="entry name" value="LIPOYL SYNTHASE, MITOCHONDRIAL"/>
    <property type="match status" value="1"/>
</dbReference>
<dbReference type="NCBIfam" id="NF009544">
    <property type="entry name" value="PRK12928.1"/>
    <property type="match status" value="1"/>
</dbReference>
<evidence type="ECO:0000313" key="11">
    <source>
        <dbReference type="EMBL" id="VWL85586.1"/>
    </source>
</evidence>
<reference evidence="11 12" key="1">
    <citation type="submission" date="2019-10" db="EMBL/GenBank/DDBJ databases">
        <authorList>
            <person name="Blom J."/>
        </authorList>
    </citation>
    <scope>NUCLEOTIDE SEQUENCE [LARGE SCALE GENOMIC DNA]</scope>
    <source>
        <strain evidence="11 12">ES3154-GLU</strain>
    </source>
</reference>
<dbReference type="NCBIfam" id="TIGR00510">
    <property type="entry name" value="lipA"/>
    <property type="match status" value="1"/>
</dbReference>
<accession>A0A6I8MBG0</accession>
<dbReference type="PIRSF" id="PIRSF005963">
    <property type="entry name" value="Lipoyl_synth"/>
    <property type="match status" value="1"/>
</dbReference>
<dbReference type="Proteomes" id="UP000419017">
    <property type="component" value="Unassembled WGS sequence"/>
</dbReference>
<comment type="subcellular location">
    <subcellularLocation>
        <location evidence="9">Cytoplasm</location>
    </subcellularLocation>
</comment>
<evidence type="ECO:0000313" key="12">
    <source>
        <dbReference type="Proteomes" id="UP000419017"/>
    </source>
</evidence>
<evidence type="ECO:0000256" key="9">
    <source>
        <dbReference type="HAMAP-Rule" id="MF_00206"/>
    </source>
</evidence>
<dbReference type="InterPro" id="IPR013785">
    <property type="entry name" value="Aldolase_TIM"/>
</dbReference>
<evidence type="ECO:0000256" key="4">
    <source>
        <dbReference type="ARBA" id="ARBA00022691"/>
    </source>
</evidence>
<evidence type="ECO:0000256" key="5">
    <source>
        <dbReference type="ARBA" id="ARBA00022723"/>
    </source>
</evidence>
<dbReference type="InterPro" id="IPR006638">
    <property type="entry name" value="Elp3/MiaA/NifB-like_rSAM"/>
</dbReference>
<dbReference type="RefSeq" id="WP_197271500.1">
    <property type="nucleotide sequence ID" value="NZ_CABWIB010000001.1"/>
</dbReference>
<dbReference type="GO" id="GO:0046872">
    <property type="term" value="F:metal ion binding"/>
    <property type="evidence" value="ECO:0007669"/>
    <property type="project" value="UniProtKB-KW"/>
</dbReference>
<evidence type="ECO:0000256" key="7">
    <source>
        <dbReference type="ARBA" id="ARBA00023014"/>
    </source>
</evidence>
<dbReference type="InterPro" id="IPR007197">
    <property type="entry name" value="rSAM"/>
</dbReference>
<dbReference type="CDD" id="cd01335">
    <property type="entry name" value="Radical_SAM"/>
    <property type="match status" value="1"/>
</dbReference>
<evidence type="ECO:0000256" key="8">
    <source>
        <dbReference type="ARBA" id="ARBA00047326"/>
    </source>
</evidence>
<dbReference type="SMART" id="SM00729">
    <property type="entry name" value="Elp3"/>
    <property type="match status" value="1"/>
</dbReference>
<comment type="cofactor">
    <cofactor evidence="9">
        <name>[4Fe-4S] cluster</name>
        <dbReference type="ChEBI" id="CHEBI:49883"/>
    </cofactor>
    <text evidence="9">Binds 2 [4Fe-4S] clusters per subunit. One cluster is coordinated with 3 cysteines and an exchangeable S-adenosyl-L-methionine.</text>
</comment>
<dbReference type="SFLD" id="SFLDG01058">
    <property type="entry name" value="lipoyl_synthase_like"/>
    <property type="match status" value="1"/>
</dbReference>
<dbReference type="FunFam" id="3.20.20.70:FF:000040">
    <property type="entry name" value="Lipoyl synthase"/>
    <property type="match status" value="1"/>
</dbReference>
<feature type="domain" description="Radical SAM core" evidence="10">
    <location>
        <begin position="45"/>
        <end position="261"/>
    </location>
</feature>
<feature type="binding site" evidence="9">
    <location>
        <position position="272"/>
    </location>
    <ligand>
        <name>[4Fe-4S] cluster</name>
        <dbReference type="ChEBI" id="CHEBI:49883"/>
        <label>1</label>
    </ligand>
</feature>
<comment type="function">
    <text evidence="9">Catalyzes the radical-mediated insertion of two sulfur atoms into the C-6 and C-8 positions of the octanoyl moiety bound to the lipoyl domains of lipoate-dependent enzymes, thereby converting the octanoylated domains into lipoylated derivatives.</text>
</comment>
<feature type="binding site" evidence="9">
    <location>
        <position position="59"/>
    </location>
    <ligand>
        <name>[4Fe-4S] cluster</name>
        <dbReference type="ChEBI" id="CHEBI:49883"/>
        <label>2</label>
        <note>4Fe-4S-S-AdoMet</note>
    </ligand>
</feature>
<feature type="binding site" evidence="9">
    <location>
        <position position="33"/>
    </location>
    <ligand>
        <name>[4Fe-4S] cluster</name>
        <dbReference type="ChEBI" id="CHEBI:49883"/>
        <label>1</label>
    </ligand>
</feature>
<dbReference type="GO" id="GO:0051539">
    <property type="term" value="F:4 iron, 4 sulfur cluster binding"/>
    <property type="evidence" value="ECO:0007669"/>
    <property type="project" value="UniProtKB-UniRule"/>
</dbReference>
<dbReference type="EC" id="2.8.1.8" evidence="9"/>
<evidence type="ECO:0000256" key="6">
    <source>
        <dbReference type="ARBA" id="ARBA00023004"/>
    </source>
</evidence>
<dbReference type="EMBL" id="CABWIB010000001">
    <property type="protein sequence ID" value="VWL85586.1"/>
    <property type="molecule type" value="Genomic_DNA"/>
</dbReference>
<dbReference type="NCBIfam" id="NF004019">
    <property type="entry name" value="PRK05481.1"/>
    <property type="match status" value="1"/>
</dbReference>
<name>A0A6I8MBG0_9FUSO</name>
<evidence type="ECO:0000259" key="10">
    <source>
        <dbReference type="PROSITE" id="PS51918"/>
    </source>
</evidence>
<keyword evidence="5 9" id="KW-0479">Metal-binding</keyword>
<dbReference type="GO" id="GO:0016992">
    <property type="term" value="F:lipoate synthase activity"/>
    <property type="evidence" value="ECO:0007669"/>
    <property type="project" value="UniProtKB-UniRule"/>
</dbReference>
<keyword evidence="4 9" id="KW-0949">S-adenosyl-L-methionine</keyword>
<dbReference type="GO" id="GO:0009249">
    <property type="term" value="P:protein lipoylation"/>
    <property type="evidence" value="ECO:0007669"/>
    <property type="project" value="UniProtKB-UniRule"/>
</dbReference>
<dbReference type="SFLD" id="SFLDS00029">
    <property type="entry name" value="Radical_SAM"/>
    <property type="match status" value="1"/>
</dbReference>
<dbReference type="Pfam" id="PF04055">
    <property type="entry name" value="Radical_SAM"/>
    <property type="match status" value="1"/>
</dbReference>
<comment type="catalytic activity">
    <reaction evidence="8 9">
        <text>[[Fe-S] cluster scaffold protein carrying a second [4Fe-4S](2+) cluster] + N(6)-octanoyl-L-lysyl-[protein] + 2 oxidized [2Fe-2S]-[ferredoxin] + 2 S-adenosyl-L-methionine + 4 H(+) = [[Fe-S] cluster scaffold protein] + N(6)-[(R)-dihydrolipoyl]-L-lysyl-[protein] + 4 Fe(3+) + 2 hydrogen sulfide + 2 5'-deoxyadenosine + 2 L-methionine + 2 reduced [2Fe-2S]-[ferredoxin]</text>
        <dbReference type="Rhea" id="RHEA:16585"/>
        <dbReference type="Rhea" id="RHEA-COMP:9928"/>
        <dbReference type="Rhea" id="RHEA-COMP:10000"/>
        <dbReference type="Rhea" id="RHEA-COMP:10001"/>
        <dbReference type="Rhea" id="RHEA-COMP:10475"/>
        <dbReference type="Rhea" id="RHEA-COMP:14568"/>
        <dbReference type="Rhea" id="RHEA-COMP:14569"/>
        <dbReference type="ChEBI" id="CHEBI:15378"/>
        <dbReference type="ChEBI" id="CHEBI:17319"/>
        <dbReference type="ChEBI" id="CHEBI:29034"/>
        <dbReference type="ChEBI" id="CHEBI:29919"/>
        <dbReference type="ChEBI" id="CHEBI:33722"/>
        <dbReference type="ChEBI" id="CHEBI:33737"/>
        <dbReference type="ChEBI" id="CHEBI:33738"/>
        <dbReference type="ChEBI" id="CHEBI:57844"/>
        <dbReference type="ChEBI" id="CHEBI:59789"/>
        <dbReference type="ChEBI" id="CHEBI:78809"/>
        <dbReference type="ChEBI" id="CHEBI:83100"/>
        <dbReference type="EC" id="2.8.1.8"/>
    </reaction>
</comment>
<dbReference type="HAMAP" id="MF_00206">
    <property type="entry name" value="Lipoyl_synth"/>
    <property type="match status" value="1"/>
</dbReference>
<proteinExistence type="inferred from homology"/>
<dbReference type="GO" id="GO:0005737">
    <property type="term" value="C:cytoplasm"/>
    <property type="evidence" value="ECO:0007669"/>
    <property type="project" value="UniProtKB-SubCell"/>
</dbReference>
<keyword evidence="6 9" id="KW-0408">Iron</keyword>
<keyword evidence="2 9" id="KW-0963">Cytoplasm</keyword>
<feature type="binding site" evidence="9">
    <location>
        <position position="66"/>
    </location>
    <ligand>
        <name>[4Fe-4S] cluster</name>
        <dbReference type="ChEBI" id="CHEBI:49883"/>
        <label>2</label>
        <note>4Fe-4S-S-AdoMet</note>
    </ligand>
</feature>
<keyword evidence="12" id="KW-1185">Reference proteome</keyword>
<feature type="binding site" evidence="9">
    <location>
        <position position="63"/>
    </location>
    <ligand>
        <name>[4Fe-4S] cluster</name>
        <dbReference type="ChEBI" id="CHEBI:49883"/>
        <label>2</label>
        <note>4Fe-4S-S-AdoMet</note>
    </ligand>
</feature>
<evidence type="ECO:0000256" key="1">
    <source>
        <dbReference type="ARBA" id="ARBA00022485"/>
    </source>
</evidence>
<feature type="binding site" evidence="9">
    <location>
        <position position="38"/>
    </location>
    <ligand>
        <name>[4Fe-4S] cluster</name>
        <dbReference type="ChEBI" id="CHEBI:49883"/>
        <label>1</label>
    </ligand>
</feature>
<comment type="pathway">
    <text evidence="9">Protein modification; protein lipoylation via endogenous pathway; protein N(6)-(lipoyl)lysine from octanoyl-[acyl-carrier-protein]: step 2/2.</text>
</comment>
<evidence type="ECO:0000256" key="3">
    <source>
        <dbReference type="ARBA" id="ARBA00022679"/>
    </source>
</evidence>
<dbReference type="AlphaFoldDB" id="A0A6I8MBG0"/>
<protein>
    <recommendedName>
        <fullName evidence="9">Lipoyl synthase</fullName>
        <ecNumber evidence="9">2.8.1.8</ecNumber>
    </recommendedName>
    <alternativeName>
        <fullName evidence="9">Lip-syn</fullName>
        <shortName evidence="9">LS</shortName>
    </alternativeName>
    <alternativeName>
        <fullName evidence="9">Lipoate synthase</fullName>
    </alternativeName>
    <alternativeName>
        <fullName evidence="9">Lipoic acid synthase</fullName>
    </alternativeName>
    <alternativeName>
        <fullName evidence="9">Sulfur insertion protein LipA</fullName>
    </alternativeName>
</protein>
<feature type="binding site" evidence="9">
    <location>
        <position position="44"/>
    </location>
    <ligand>
        <name>[4Fe-4S] cluster</name>
        <dbReference type="ChEBI" id="CHEBI:49883"/>
        <label>1</label>
    </ligand>
</feature>
<evidence type="ECO:0000256" key="2">
    <source>
        <dbReference type="ARBA" id="ARBA00022490"/>
    </source>
</evidence>
<dbReference type="UniPathway" id="UPA00538">
    <property type="reaction ID" value="UER00593"/>
</dbReference>
<gene>
    <name evidence="9" type="primary">lipA</name>
    <name evidence="11" type="ORF">OMES3154_00872</name>
</gene>
<dbReference type="InterPro" id="IPR058240">
    <property type="entry name" value="rSAM_sf"/>
</dbReference>
<dbReference type="SFLD" id="SFLDF00271">
    <property type="entry name" value="lipoyl_synthase"/>
    <property type="match status" value="1"/>
</dbReference>
<keyword evidence="7 9" id="KW-0411">Iron-sulfur</keyword>